<dbReference type="STRING" id="582515.KR51_00012410"/>
<gene>
    <name evidence="2" type="ORF">KR51_00012410</name>
</gene>
<keyword evidence="2" id="KW-0378">Hydrolase</keyword>
<name>U5DKF3_9CHRO</name>
<organism evidence="2 3">
    <name type="scientific">Rubidibacter lacunae KORDI 51-2</name>
    <dbReference type="NCBI Taxonomy" id="582515"/>
    <lineage>
        <taxon>Bacteria</taxon>
        <taxon>Bacillati</taxon>
        <taxon>Cyanobacteriota</taxon>
        <taxon>Cyanophyceae</taxon>
        <taxon>Oscillatoriophycideae</taxon>
        <taxon>Chroococcales</taxon>
        <taxon>Aphanothecaceae</taxon>
        <taxon>Rubidibacter</taxon>
    </lineage>
</organism>
<comment type="caution">
    <text evidence="2">The sequence shown here is derived from an EMBL/GenBank/DDBJ whole genome shotgun (WGS) entry which is preliminary data.</text>
</comment>
<evidence type="ECO:0000313" key="2">
    <source>
        <dbReference type="EMBL" id="ERN42146.1"/>
    </source>
</evidence>
<dbReference type="GO" id="GO:0042132">
    <property type="term" value="F:fructose 1,6-bisphosphate 1-phosphatase activity"/>
    <property type="evidence" value="ECO:0007669"/>
    <property type="project" value="UniProtKB-EC"/>
</dbReference>
<keyword evidence="3" id="KW-1185">Reference proteome</keyword>
<dbReference type="AlphaFoldDB" id="U5DKF3"/>
<dbReference type="EMBL" id="ASSJ01000031">
    <property type="protein sequence ID" value="ERN42146.1"/>
    <property type="molecule type" value="Genomic_DNA"/>
</dbReference>
<reference evidence="2 3" key="1">
    <citation type="submission" date="2013-05" db="EMBL/GenBank/DDBJ databases">
        <title>Draft genome sequence of Rubidibacter lacunae KORDI 51-2.</title>
        <authorList>
            <person name="Choi D.H."/>
            <person name="Noh J.H."/>
            <person name="Kwon K.-K."/>
            <person name="Lee J.-H."/>
            <person name="Ryu J.-Y."/>
        </authorList>
    </citation>
    <scope>NUCLEOTIDE SEQUENCE [LARGE SCALE GENOMIC DNA]</scope>
    <source>
        <strain evidence="2 3">KORDI 51-2</strain>
    </source>
</reference>
<dbReference type="InterPro" id="IPR040278">
    <property type="entry name" value="UPF0426"/>
</dbReference>
<proteinExistence type="predicted"/>
<dbReference type="Pfam" id="PF26369">
    <property type="entry name" value="UPF0426"/>
    <property type="match status" value="1"/>
</dbReference>
<sequence>MFLDELTPLLKEFSQQPLAFAGGFFSGLLHLSPNEDPLKTWLKSQGVGPESDRSRSSSNAPQSIDIE</sequence>
<evidence type="ECO:0000313" key="3">
    <source>
        <dbReference type="Proteomes" id="UP000016960"/>
    </source>
</evidence>
<dbReference type="PANTHER" id="PTHR35996:SF1">
    <property type="entry name" value="OS04G0528100 PROTEIN"/>
    <property type="match status" value="1"/>
</dbReference>
<dbReference type="InParanoid" id="U5DKF3"/>
<dbReference type="PANTHER" id="PTHR35996">
    <property type="entry name" value="OSJNBA0038O10.25 PROTEIN"/>
    <property type="match status" value="1"/>
</dbReference>
<accession>U5DKF3</accession>
<feature type="region of interest" description="Disordered" evidence="1">
    <location>
        <begin position="40"/>
        <end position="67"/>
    </location>
</feature>
<dbReference type="eggNOG" id="ENOG5032ZTM">
    <property type="taxonomic scope" value="Bacteria"/>
</dbReference>
<feature type="compositionally biased region" description="Polar residues" evidence="1">
    <location>
        <begin position="56"/>
        <end position="67"/>
    </location>
</feature>
<evidence type="ECO:0000256" key="1">
    <source>
        <dbReference type="SAM" id="MobiDB-lite"/>
    </source>
</evidence>
<dbReference type="EC" id="3.1.3.11" evidence="2"/>
<dbReference type="Proteomes" id="UP000016960">
    <property type="component" value="Unassembled WGS sequence"/>
</dbReference>
<protein>
    <submittedName>
        <fullName evidence="2">Fructose-1,6-bisphosphatase</fullName>
        <ecNumber evidence="2">3.1.3.11</ecNumber>
    </submittedName>
</protein>